<evidence type="ECO:0000313" key="2">
    <source>
        <dbReference type="EMBL" id="KAF6813702.1"/>
    </source>
</evidence>
<dbReference type="EMBL" id="WIGN01000050">
    <property type="protein sequence ID" value="KAF6813702.1"/>
    <property type="molecule type" value="Genomic_DNA"/>
</dbReference>
<evidence type="ECO:0000256" key="1">
    <source>
        <dbReference type="SAM" id="MobiDB-lite"/>
    </source>
</evidence>
<proteinExistence type="predicted"/>
<keyword evidence="3" id="KW-1185">Reference proteome</keyword>
<gene>
    <name evidence="2" type="ORF">CSOJ01_04428</name>
</gene>
<comment type="caution">
    <text evidence="2">The sequence shown here is derived from an EMBL/GenBank/DDBJ whole genome shotgun (WGS) entry which is preliminary data.</text>
</comment>
<organism evidence="2 3">
    <name type="scientific">Colletotrichum sojae</name>
    <dbReference type="NCBI Taxonomy" id="2175907"/>
    <lineage>
        <taxon>Eukaryota</taxon>
        <taxon>Fungi</taxon>
        <taxon>Dikarya</taxon>
        <taxon>Ascomycota</taxon>
        <taxon>Pezizomycotina</taxon>
        <taxon>Sordariomycetes</taxon>
        <taxon>Hypocreomycetidae</taxon>
        <taxon>Glomerellales</taxon>
        <taxon>Glomerellaceae</taxon>
        <taxon>Colletotrichum</taxon>
        <taxon>Colletotrichum orchidearum species complex</taxon>
    </lineage>
</organism>
<protein>
    <submittedName>
        <fullName evidence="2">Uncharacterized protein</fullName>
    </submittedName>
</protein>
<feature type="region of interest" description="Disordered" evidence="1">
    <location>
        <begin position="138"/>
        <end position="174"/>
    </location>
</feature>
<reference evidence="2 3" key="1">
    <citation type="journal article" date="2020" name="Phytopathology">
        <title>Genome Sequence Resources of Colletotrichum truncatum, C. plurivorum, C. musicola, and C. sojae: Four Species Pathogenic to Soybean (Glycine max).</title>
        <authorList>
            <person name="Rogerio F."/>
            <person name="Boufleur T.R."/>
            <person name="Ciampi-Guillardi M."/>
            <person name="Sukno S.A."/>
            <person name="Thon M.R."/>
            <person name="Massola Junior N.S."/>
            <person name="Baroncelli R."/>
        </authorList>
    </citation>
    <scope>NUCLEOTIDE SEQUENCE [LARGE SCALE GENOMIC DNA]</scope>
    <source>
        <strain evidence="2 3">LFN0009</strain>
    </source>
</reference>
<sequence>MPCQTVLPRPQGREGEKNLTSHSCAKQAFRFTSSPPSSQLGTNYPDDGPHSYTTAAKLIPSRERRSVSCSSYILGLLSRHHGNCMVIDPHRGSARALGCHARDPTIICKLFSPPHALHALKLEPPASLLQSRPFVRAENGRPITPRPVPNPRPWKEAGPEPSQAAGQLRSSCSPRAAAGFRWAWKQMRQKPITP</sequence>
<dbReference type="AlphaFoldDB" id="A0A8H6JID6"/>
<name>A0A8H6JID6_9PEZI</name>
<evidence type="ECO:0000313" key="3">
    <source>
        <dbReference type="Proteomes" id="UP000652219"/>
    </source>
</evidence>
<dbReference type="Proteomes" id="UP000652219">
    <property type="component" value="Unassembled WGS sequence"/>
</dbReference>
<accession>A0A8H6JID6</accession>
<feature type="compositionally biased region" description="Polar residues" evidence="1">
    <location>
        <begin position="31"/>
        <end position="42"/>
    </location>
</feature>
<feature type="region of interest" description="Disordered" evidence="1">
    <location>
        <begin position="31"/>
        <end position="51"/>
    </location>
</feature>
<feature type="compositionally biased region" description="Polar residues" evidence="1">
    <location>
        <begin position="164"/>
        <end position="173"/>
    </location>
</feature>